<gene>
    <name evidence="4" type="ORF">GCM10023235_12230</name>
</gene>
<feature type="domain" description="Gfo/Idh/MocA-like oxidoreductase N-terminal" evidence="2">
    <location>
        <begin position="10"/>
        <end position="128"/>
    </location>
</feature>
<protein>
    <submittedName>
        <fullName evidence="4">Gfo/Idh/MocA family oxidoreductase</fullName>
    </submittedName>
</protein>
<dbReference type="PANTHER" id="PTHR43377:SF2">
    <property type="entry name" value="BINDING ROSSMANN FOLD OXIDOREDUCTASE, PUTATIVE (AFU_ORTHOLOGUE AFUA_4G00560)-RELATED"/>
    <property type="match status" value="1"/>
</dbReference>
<dbReference type="Pfam" id="PF02894">
    <property type="entry name" value="GFO_IDH_MocA_C"/>
    <property type="match status" value="1"/>
</dbReference>
<evidence type="ECO:0000259" key="3">
    <source>
        <dbReference type="Pfam" id="PF02894"/>
    </source>
</evidence>
<dbReference type="RefSeq" id="WP_345695721.1">
    <property type="nucleotide sequence ID" value="NZ_BAABIS010000001.1"/>
</dbReference>
<dbReference type="EMBL" id="BAABIS010000001">
    <property type="protein sequence ID" value="GAA4838539.1"/>
    <property type="molecule type" value="Genomic_DNA"/>
</dbReference>
<accession>A0ABP9DCM9</accession>
<dbReference type="Pfam" id="PF01408">
    <property type="entry name" value="GFO_IDH_MocA"/>
    <property type="match status" value="1"/>
</dbReference>
<evidence type="ECO:0000259" key="2">
    <source>
        <dbReference type="Pfam" id="PF01408"/>
    </source>
</evidence>
<dbReference type="Proteomes" id="UP001501752">
    <property type="component" value="Unassembled WGS sequence"/>
</dbReference>
<dbReference type="InterPro" id="IPR051450">
    <property type="entry name" value="Gfo/Idh/MocA_Oxidoreductases"/>
</dbReference>
<dbReference type="PANTHER" id="PTHR43377">
    <property type="entry name" value="BILIVERDIN REDUCTASE A"/>
    <property type="match status" value="1"/>
</dbReference>
<feature type="domain" description="Gfo/Idh/MocA-like oxidoreductase C-terminal" evidence="3">
    <location>
        <begin position="141"/>
        <end position="417"/>
    </location>
</feature>
<dbReference type="InterPro" id="IPR000683">
    <property type="entry name" value="Gfo/Idh/MocA-like_OxRdtase_N"/>
</dbReference>
<dbReference type="SUPFAM" id="SSF51735">
    <property type="entry name" value="NAD(P)-binding Rossmann-fold domains"/>
    <property type="match status" value="1"/>
</dbReference>
<sequence length="420" mass="45147">MSAGRRPVALAVAGLGTRGLGYARLAASHGARITAIAEPREAVRAAAAAEFGVPAAAVFPDWQSMAAAGRPADALVIATQDQDHLGPAVTFAEMGCHLLLEKPMAPSEVDSRVIVEAAERAGVILAVCHMLRYTPYTRALKEALDSGRIGDIVSVEHLESVGWWHQAHSFVRGNWNSEAGSSPMLLSKSSHDIDWLIHVIGQVPTRVSSFGSLMHFHSGNAPAGSTENCLDCQVEESCPYSAKRIYLRCLGDERREYWPLSPVTPERTEQGVLADLRNSPYGRCVYRCDNDVVDHQVVTMEFGSGATASFTMSAFTRLEHRKTRLFGTRGQIEGNGVRLRITDFVTDTDSVILTRSSAGSTLPDGHGGGDEAMIEGFLDAVATGDRSHIRSDASASLDSHRVVWAAEEARKTGAVVAIGR</sequence>
<organism evidence="4 5">
    <name type="scientific">Kitasatospora terrestris</name>
    <dbReference type="NCBI Taxonomy" id="258051"/>
    <lineage>
        <taxon>Bacteria</taxon>
        <taxon>Bacillati</taxon>
        <taxon>Actinomycetota</taxon>
        <taxon>Actinomycetes</taxon>
        <taxon>Kitasatosporales</taxon>
        <taxon>Streptomycetaceae</taxon>
        <taxon>Kitasatospora</taxon>
    </lineage>
</organism>
<reference evidence="5" key="1">
    <citation type="journal article" date="2019" name="Int. J. Syst. Evol. Microbiol.">
        <title>The Global Catalogue of Microorganisms (GCM) 10K type strain sequencing project: providing services to taxonomists for standard genome sequencing and annotation.</title>
        <authorList>
            <consortium name="The Broad Institute Genomics Platform"/>
            <consortium name="The Broad Institute Genome Sequencing Center for Infectious Disease"/>
            <person name="Wu L."/>
            <person name="Ma J."/>
        </authorList>
    </citation>
    <scope>NUCLEOTIDE SEQUENCE [LARGE SCALE GENOMIC DNA]</scope>
    <source>
        <strain evidence="5">JCM 13006</strain>
    </source>
</reference>
<evidence type="ECO:0000256" key="1">
    <source>
        <dbReference type="ARBA" id="ARBA00010928"/>
    </source>
</evidence>
<name>A0ABP9DCM9_9ACTN</name>
<dbReference type="InterPro" id="IPR004104">
    <property type="entry name" value="Gfo/Idh/MocA-like_OxRdtase_C"/>
</dbReference>
<comment type="caution">
    <text evidence="4">The sequence shown here is derived from an EMBL/GenBank/DDBJ whole genome shotgun (WGS) entry which is preliminary data.</text>
</comment>
<proteinExistence type="inferred from homology"/>
<evidence type="ECO:0000313" key="5">
    <source>
        <dbReference type="Proteomes" id="UP001501752"/>
    </source>
</evidence>
<dbReference type="SUPFAM" id="SSF55347">
    <property type="entry name" value="Glyceraldehyde-3-phosphate dehydrogenase-like, C-terminal domain"/>
    <property type="match status" value="1"/>
</dbReference>
<dbReference type="Gene3D" id="3.40.50.720">
    <property type="entry name" value="NAD(P)-binding Rossmann-like Domain"/>
    <property type="match status" value="1"/>
</dbReference>
<dbReference type="InterPro" id="IPR036291">
    <property type="entry name" value="NAD(P)-bd_dom_sf"/>
</dbReference>
<evidence type="ECO:0000313" key="4">
    <source>
        <dbReference type="EMBL" id="GAA4838539.1"/>
    </source>
</evidence>
<keyword evidence="5" id="KW-1185">Reference proteome</keyword>
<dbReference type="Gene3D" id="3.30.360.10">
    <property type="entry name" value="Dihydrodipicolinate Reductase, domain 2"/>
    <property type="match status" value="1"/>
</dbReference>
<comment type="similarity">
    <text evidence="1">Belongs to the Gfo/Idh/MocA family.</text>
</comment>